<evidence type="ECO:0000313" key="2">
    <source>
        <dbReference type="Ensembl" id="ENSPSMP00000028418.1"/>
    </source>
</evidence>
<dbReference type="CDD" id="cd07765">
    <property type="entry name" value="KRAB_A-box"/>
    <property type="match status" value="1"/>
</dbReference>
<keyword evidence="3" id="KW-1185">Reference proteome</keyword>
<dbReference type="Proteomes" id="UP000694414">
    <property type="component" value="Unplaced"/>
</dbReference>
<dbReference type="GeneTree" id="ENSGT01150000286936"/>
<protein>
    <recommendedName>
        <fullName evidence="1">KRAB domain-containing protein</fullName>
    </recommendedName>
</protein>
<organism evidence="2 3">
    <name type="scientific">Prolemur simus</name>
    <name type="common">Greater bamboo lemur</name>
    <name type="synonym">Hapalemur simus</name>
    <dbReference type="NCBI Taxonomy" id="1328070"/>
    <lineage>
        <taxon>Eukaryota</taxon>
        <taxon>Metazoa</taxon>
        <taxon>Chordata</taxon>
        <taxon>Craniata</taxon>
        <taxon>Vertebrata</taxon>
        <taxon>Euteleostomi</taxon>
        <taxon>Mammalia</taxon>
        <taxon>Eutheria</taxon>
        <taxon>Euarchontoglires</taxon>
        <taxon>Primates</taxon>
        <taxon>Strepsirrhini</taxon>
        <taxon>Lemuriformes</taxon>
        <taxon>Lemuridae</taxon>
        <taxon>Prolemur</taxon>
    </lineage>
</organism>
<dbReference type="PANTHER" id="PTHR23232">
    <property type="entry name" value="KRAB DOMAIN C2H2 ZINC FINGER"/>
    <property type="match status" value="1"/>
</dbReference>
<evidence type="ECO:0000259" key="1">
    <source>
        <dbReference type="PROSITE" id="PS50805"/>
    </source>
</evidence>
<dbReference type="SUPFAM" id="SSF109640">
    <property type="entry name" value="KRAB domain (Kruppel-associated box)"/>
    <property type="match status" value="1"/>
</dbReference>
<reference evidence="2" key="1">
    <citation type="submission" date="2025-08" db="UniProtKB">
        <authorList>
            <consortium name="Ensembl"/>
        </authorList>
    </citation>
    <scope>IDENTIFICATION</scope>
</reference>
<accession>A0A8C9AER0</accession>
<dbReference type="InterPro" id="IPR036051">
    <property type="entry name" value="KRAB_dom_sf"/>
</dbReference>
<reference evidence="2" key="2">
    <citation type="submission" date="2025-09" db="UniProtKB">
        <authorList>
            <consortium name="Ensembl"/>
        </authorList>
    </citation>
    <scope>IDENTIFICATION</scope>
</reference>
<name>A0A8C9AER0_PROSS</name>
<feature type="domain" description="KRAB" evidence="1">
    <location>
        <begin position="8"/>
        <end position="47"/>
    </location>
</feature>
<dbReference type="SMART" id="SM00349">
    <property type="entry name" value="KRAB"/>
    <property type="match status" value="1"/>
</dbReference>
<dbReference type="InterPro" id="IPR050169">
    <property type="entry name" value="Krueppel_C2H2_ZnF"/>
</dbReference>
<sequence>MDLTQGCLTFRDVAIEFSHEEWKYLDPAQRALYRAVMLENYRNLVSL</sequence>
<dbReference type="Gene3D" id="6.10.140.140">
    <property type="match status" value="1"/>
</dbReference>
<evidence type="ECO:0000313" key="3">
    <source>
        <dbReference type="Proteomes" id="UP000694414"/>
    </source>
</evidence>
<dbReference type="GO" id="GO:0006355">
    <property type="term" value="P:regulation of DNA-templated transcription"/>
    <property type="evidence" value="ECO:0007669"/>
    <property type="project" value="InterPro"/>
</dbReference>
<dbReference type="InterPro" id="IPR001909">
    <property type="entry name" value="KRAB"/>
</dbReference>
<proteinExistence type="predicted"/>
<dbReference type="PROSITE" id="PS50805">
    <property type="entry name" value="KRAB"/>
    <property type="match status" value="1"/>
</dbReference>
<dbReference type="Ensembl" id="ENSPSMT00000032827.1">
    <property type="protein sequence ID" value="ENSPSMP00000028418.1"/>
    <property type="gene ID" value="ENSPSMG00000019770.1"/>
</dbReference>
<dbReference type="Pfam" id="PF01352">
    <property type="entry name" value="KRAB"/>
    <property type="match status" value="1"/>
</dbReference>
<dbReference type="PANTHER" id="PTHR23232:SF168">
    <property type="entry name" value="KRAB DOMAIN-CONTAINING PROTEIN"/>
    <property type="match status" value="1"/>
</dbReference>
<dbReference type="AlphaFoldDB" id="A0A8C9AER0"/>